<evidence type="ECO:0000256" key="6">
    <source>
        <dbReference type="ARBA" id="ARBA00023002"/>
    </source>
</evidence>
<evidence type="ECO:0000313" key="9">
    <source>
        <dbReference type="EMBL" id="MBW2936957.1"/>
    </source>
</evidence>
<keyword evidence="6" id="KW-0560">Oxidoreductase</keyword>
<keyword evidence="7" id="KW-0520">NAD</keyword>
<reference evidence="9" key="1">
    <citation type="submission" date="2021-07" db="EMBL/GenBank/DDBJ databases">
        <title>Aureisphaera sp. CAU 1614 isolated from sea sediment.</title>
        <authorList>
            <person name="Kim W."/>
        </authorList>
    </citation>
    <scope>NUCLEOTIDE SEQUENCE</scope>
    <source>
        <strain evidence="9">CAU 1614</strain>
    </source>
</reference>
<evidence type="ECO:0000256" key="3">
    <source>
        <dbReference type="ARBA" id="ARBA00022630"/>
    </source>
</evidence>
<comment type="cofactor">
    <cofactor evidence="1">
        <name>FMN</name>
        <dbReference type="ChEBI" id="CHEBI:58210"/>
    </cofactor>
</comment>
<keyword evidence="4" id="KW-0288">FMN</keyword>
<name>A0A9X1FNL9_9FLAO</name>
<dbReference type="EMBL" id="JAHWDP010000001">
    <property type="protein sequence ID" value="MBW2936957.1"/>
    <property type="molecule type" value="Genomic_DNA"/>
</dbReference>
<dbReference type="RefSeq" id="WP_219050938.1">
    <property type="nucleotide sequence ID" value="NZ_JAHWDP010000001.1"/>
</dbReference>
<dbReference type="CDD" id="cd02135">
    <property type="entry name" value="YdjA-like"/>
    <property type="match status" value="1"/>
</dbReference>
<comment type="similarity">
    <text evidence="2">Belongs to the nitroreductase family.</text>
</comment>
<dbReference type="Pfam" id="PF00881">
    <property type="entry name" value="Nitroreductase"/>
    <property type="match status" value="1"/>
</dbReference>
<evidence type="ECO:0000256" key="4">
    <source>
        <dbReference type="ARBA" id="ARBA00022643"/>
    </source>
</evidence>
<keyword evidence="5" id="KW-0521">NADP</keyword>
<dbReference type="InterPro" id="IPR026021">
    <property type="entry name" value="YdjA-like"/>
</dbReference>
<evidence type="ECO:0000313" key="10">
    <source>
        <dbReference type="Proteomes" id="UP001138686"/>
    </source>
</evidence>
<evidence type="ECO:0000259" key="8">
    <source>
        <dbReference type="Pfam" id="PF00881"/>
    </source>
</evidence>
<organism evidence="9 10">
    <name type="scientific">Halomarinibacterium sedimenti</name>
    <dbReference type="NCBI Taxonomy" id="2857106"/>
    <lineage>
        <taxon>Bacteria</taxon>
        <taxon>Pseudomonadati</taxon>
        <taxon>Bacteroidota</taxon>
        <taxon>Flavobacteriia</taxon>
        <taxon>Flavobacteriales</taxon>
        <taxon>Flavobacteriaceae</taxon>
        <taxon>Halomarinibacterium</taxon>
    </lineage>
</organism>
<dbReference type="Proteomes" id="UP001138686">
    <property type="component" value="Unassembled WGS sequence"/>
</dbReference>
<protein>
    <submittedName>
        <fullName evidence="9">Nitroreductase</fullName>
    </submittedName>
</protein>
<evidence type="ECO:0000256" key="7">
    <source>
        <dbReference type="ARBA" id="ARBA00023027"/>
    </source>
</evidence>
<dbReference type="InterPro" id="IPR029479">
    <property type="entry name" value="Nitroreductase"/>
</dbReference>
<gene>
    <name evidence="9" type="ORF">KXJ69_02500</name>
</gene>
<keyword evidence="10" id="KW-1185">Reference proteome</keyword>
<evidence type="ECO:0000256" key="1">
    <source>
        <dbReference type="ARBA" id="ARBA00001917"/>
    </source>
</evidence>
<proteinExistence type="inferred from homology"/>
<accession>A0A9X1FNL9</accession>
<evidence type="ECO:0000256" key="5">
    <source>
        <dbReference type="ARBA" id="ARBA00022857"/>
    </source>
</evidence>
<dbReference type="PANTHER" id="PTHR43821">
    <property type="entry name" value="NAD(P)H NITROREDUCTASE YDJA-RELATED"/>
    <property type="match status" value="1"/>
</dbReference>
<sequence>MISKIIANRRAVYPAQYNMEEVTVEEIKTILQAANWAPTHRRTEPWRFIVFHSKESRGKLAEFLSTTYKEKSNNFSEVKYKKYQVNPVKAACVIAICFQRDPKESIPEWEEIASTAMAVQNMWLTASEMKIGAYWSSPSVSGSLGKLVDMNTGERCIGFFYLGKYDGELPEGSRQTTIDGKTRWV</sequence>
<dbReference type="AlphaFoldDB" id="A0A9X1FNL9"/>
<keyword evidence="3" id="KW-0285">Flavoprotein</keyword>
<dbReference type="GO" id="GO:0016491">
    <property type="term" value="F:oxidoreductase activity"/>
    <property type="evidence" value="ECO:0007669"/>
    <property type="project" value="UniProtKB-KW"/>
</dbReference>
<evidence type="ECO:0000256" key="2">
    <source>
        <dbReference type="ARBA" id="ARBA00007118"/>
    </source>
</evidence>
<dbReference type="PANTHER" id="PTHR43821:SF1">
    <property type="entry name" value="NAD(P)H NITROREDUCTASE YDJA-RELATED"/>
    <property type="match status" value="1"/>
</dbReference>
<dbReference type="InterPro" id="IPR052530">
    <property type="entry name" value="NAD(P)H_nitroreductase"/>
</dbReference>
<feature type="domain" description="Nitroreductase" evidence="8">
    <location>
        <begin position="6"/>
        <end position="164"/>
    </location>
</feature>
<comment type="caution">
    <text evidence="9">The sequence shown here is derived from an EMBL/GenBank/DDBJ whole genome shotgun (WGS) entry which is preliminary data.</text>
</comment>